<evidence type="ECO:0000313" key="4">
    <source>
        <dbReference type="Proteomes" id="UP001597068"/>
    </source>
</evidence>
<organism evidence="3 4">
    <name type="scientific">Williamsia deligens</name>
    <dbReference type="NCBI Taxonomy" id="321325"/>
    <lineage>
        <taxon>Bacteria</taxon>
        <taxon>Bacillati</taxon>
        <taxon>Actinomycetota</taxon>
        <taxon>Actinomycetes</taxon>
        <taxon>Mycobacteriales</taxon>
        <taxon>Nocardiaceae</taxon>
        <taxon>Williamsia</taxon>
    </lineage>
</organism>
<comment type="caution">
    <text evidence="3">The sequence shown here is derived from an EMBL/GenBank/DDBJ whole genome shotgun (WGS) entry which is preliminary data.</text>
</comment>
<sequence length="238" mass="25299">MIDLPDLMDRYDLSAFVSRARSLDETCVVRLRRRPDGAVGVWVRTPFDVLATRSVRIGLDDPDVVHDATALVTALRTPPPPRSPLDGPAGPARIDPGFSMPSAWEWGALPPDTGFVHVDDVPARTVVALSREGAEVARTESGPQGPPPSLLEQTVLDVTGGGDDGVVVGVPMRAVFAVTAMGFVTDADGRMVTGTTPVESIDPAEPVRVRATATWARLDARFGSVCFRRAASIPLTPI</sequence>
<proteinExistence type="predicted"/>
<keyword evidence="4" id="KW-1185">Reference proteome</keyword>
<evidence type="ECO:0000259" key="2">
    <source>
        <dbReference type="Pfam" id="PF26572"/>
    </source>
</evidence>
<evidence type="ECO:0000259" key="1">
    <source>
        <dbReference type="Pfam" id="PF26035"/>
    </source>
</evidence>
<dbReference type="Proteomes" id="UP001597068">
    <property type="component" value="Unassembled WGS sequence"/>
</dbReference>
<dbReference type="Pfam" id="PF26035">
    <property type="entry name" value="DUF8010"/>
    <property type="match status" value="1"/>
</dbReference>
<dbReference type="RefSeq" id="WP_253648468.1">
    <property type="nucleotide sequence ID" value="NZ_BAAAMO010000004.1"/>
</dbReference>
<feature type="domain" description="DUF8010" evidence="1">
    <location>
        <begin position="3"/>
        <end position="106"/>
    </location>
</feature>
<reference evidence="4" key="1">
    <citation type="journal article" date="2019" name="Int. J. Syst. Evol. Microbiol.">
        <title>The Global Catalogue of Microorganisms (GCM) 10K type strain sequencing project: providing services to taxonomists for standard genome sequencing and annotation.</title>
        <authorList>
            <consortium name="The Broad Institute Genomics Platform"/>
            <consortium name="The Broad Institute Genome Sequencing Center for Infectious Disease"/>
            <person name="Wu L."/>
            <person name="Ma J."/>
        </authorList>
    </citation>
    <scope>NUCLEOTIDE SEQUENCE [LARGE SCALE GENOMIC DNA]</scope>
    <source>
        <strain evidence="4">CCUG 50873</strain>
    </source>
</reference>
<name>A0ABW3GGW3_9NOCA</name>
<gene>
    <name evidence="3" type="ORF">ACFQ04_20010</name>
</gene>
<dbReference type="InterPro" id="IPR058498">
    <property type="entry name" value="DUF8185"/>
</dbReference>
<evidence type="ECO:0000313" key="3">
    <source>
        <dbReference type="EMBL" id="MFD0928031.1"/>
    </source>
</evidence>
<dbReference type="InterPro" id="IPR058323">
    <property type="entry name" value="DUF8010"/>
</dbReference>
<dbReference type="EMBL" id="JBHTIL010000006">
    <property type="protein sequence ID" value="MFD0928031.1"/>
    <property type="molecule type" value="Genomic_DNA"/>
</dbReference>
<protein>
    <submittedName>
        <fullName evidence="3">Uncharacterized protein</fullName>
    </submittedName>
</protein>
<feature type="domain" description="DUF8185" evidence="2">
    <location>
        <begin position="110"/>
        <end position="231"/>
    </location>
</feature>
<accession>A0ABW3GGW3</accession>
<dbReference type="Pfam" id="PF26572">
    <property type="entry name" value="DUF8185"/>
    <property type="match status" value="1"/>
</dbReference>